<comment type="caution">
    <text evidence="1">The sequence shown here is derived from an EMBL/GenBank/DDBJ whole genome shotgun (WGS) entry which is preliminary data.</text>
</comment>
<evidence type="ECO:0000313" key="1">
    <source>
        <dbReference type="EMBL" id="KAK9500282.1"/>
    </source>
</evidence>
<protein>
    <submittedName>
        <fullName evidence="1">Uncharacterized protein</fullName>
    </submittedName>
</protein>
<keyword evidence="2" id="KW-1185">Reference proteome</keyword>
<proteinExistence type="predicted"/>
<sequence>MFTFLLECNDYFFHVQEASSFFVMFTLKAVPVSDIRPSSAMCRLLVKRETSLEVSCTQVRSSRNI</sequence>
<name>A0AAW1CPF4_9HEMI</name>
<evidence type="ECO:0000313" key="2">
    <source>
        <dbReference type="Proteomes" id="UP001461498"/>
    </source>
</evidence>
<gene>
    <name evidence="1" type="ORF">O3M35_001570</name>
</gene>
<dbReference type="Proteomes" id="UP001461498">
    <property type="component" value="Unassembled WGS sequence"/>
</dbReference>
<dbReference type="EMBL" id="JAPXFL010000010">
    <property type="protein sequence ID" value="KAK9500282.1"/>
    <property type="molecule type" value="Genomic_DNA"/>
</dbReference>
<dbReference type="AlphaFoldDB" id="A0AAW1CPF4"/>
<organism evidence="1 2">
    <name type="scientific">Rhynocoris fuscipes</name>
    <dbReference type="NCBI Taxonomy" id="488301"/>
    <lineage>
        <taxon>Eukaryota</taxon>
        <taxon>Metazoa</taxon>
        <taxon>Ecdysozoa</taxon>
        <taxon>Arthropoda</taxon>
        <taxon>Hexapoda</taxon>
        <taxon>Insecta</taxon>
        <taxon>Pterygota</taxon>
        <taxon>Neoptera</taxon>
        <taxon>Paraneoptera</taxon>
        <taxon>Hemiptera</taxon>
        <taxon>Heteroptera</taxon>
        <taxon>Panheteroptera</taxon>
        <taxon>Cimicomorpha</taxon>
        <taxon>Reduviidae</taxon>
        <taxon>Harpactorinae</taxon>
        <taxon>Harpactorini</taxon>
        <taxon>Rhynocoris</taxon>
    </lineage>
</organism>
<reference evidence="1 2" key="1">
    <citation type="submission" date="2022-12" db="EMBL/GenBank/DDBJ databases">
        <title>Chromosome-level genome assembly of true bugs.</title>
        <authorList>
            <person name="Ma L."/>
            <person name="Li H."/>
        </authorList>
    </citation>
    <scope>NUCLEOTIDE SEQUENCE [LARGE SCALE GENOMIC DNA]</scope>
    <source>
        <strain evidence="1">Lab_2022b</strain>
    </source>
</reference>
<accession>A0AAW1CPF4</accession>